<dbReference type="AlphaFoldDB" id="A0A414X4W1"/>
<feature type="transmembrane region" description="Helical" evidence="6">
    <location>
        <begin position="440"/>
        <end position="461"/>
    </location>
</feature>
<sequence length="511" mass="58220">MIIEMAEQLQSKKIAKNTVLLYFRMILGMVVSLYTSRVVLKVLGVDDFGIYNIIGGVIVMFSFINTFLTSACQRYLSFSIAKDSIDETKKIFSTSLFIHIIVLLLFALVAETAGLYFVYKELVIPEARFTAALYVFHIMVVESCMSIFKVPYNAAIIAEEKMNFYAYTSIIENVLRLVVVYLLVILPFDKLIVYSFLHLFVSVIMLLWYKIYSEKRFCYCTNLVRYDKKYLKSMTLFSGWNLFGSIADIGYKQGTNIVLNLFYGVVLNAAMGIATTIRSSIYSFISNIQVAANPQIIKSYAIGEYSYYSNLIYRISKYSYYLMLFLAIPVILNIQYILQIWLGNAPEYSASLIVLGLIFCLIDCLHGPLWTSMQATGKIRNYQLLVSTILLLNIPLSYIALKLGYSPNSILVIQIVVSLLTLIVRLLFSCRCAVLSMTDYLKHVILPICVVTLLSVPLPFYVATGFEDNWRKLLATGFTSVVSIIVSVLFVGITKRERYSIFQMIQKRIKK</sequence>
<feature type="transmembrane region" description="Helical" evidence="6">
    <location>
        <begin position="320"/>
        <end position="342"/>
    </location>
</feature>
<feature type="transmembrane region" description="Helical" evidence="6">
    <location>
        <begin position="348"/>
        <end position="370"/>
    </location>
</feature>
<feature type="transmembrane region" description="Helical" evidence="6">
    <location>
        <begin position="50"/>
        <end position="76"/>
    </location>
</feature>
<dbReference type="Proteomes" id="UP000283329">
    <property type="component" value="Unassembled WGS sequence"/>
</dbReference>
<feature type="transmembrane region" description="Helical" evidence="6">
    <location>
        <begin position="407"/>
        <end position="428"/>
    </location>
</feature>
<proteinExistence type="predicted"/>
<evidence type="ECO:0000256" key="1">
    <source>
        <dbReference type="ARBA" id="ARBA00004651"/>
    </source>
</evidence>
<organism evidence="7 8">
    <name type="scientific">Bacteroides ovatus</name>
    <dbReference type="NCBI Taxonomy" id="28116"/>
    <lineage>
        <taxon>Bacteria</taxon>
        <taxon>Pseudomonadati</taxon>
        <taxon>Bacteroidota</taxon>
        <taxon>Bacteroidia</taxon>
        <taxon>Bacteroidales</taxon>
        <taxon>Bacteroidaceae</taxon>
        <taxon>Bacteroides</taxon>
    </lineage>
</organism>
<keyword evidence="5 6" id="KW-0472">Membrane</keyword>
<name>A0A414X4W1_BACOV</name>
<accession>A0A414X4W1</accession>
<gene>
    <name evidence="7" type="ORF">DW206_09465</name>
</gene>
<feature type="transmembrane region" description="Helical" evidence="6">
    <location>
        <begin position="230"/>
        <end position="251"/>
    </location>
</feature>
<evidence type="ECO:0000256" key="5">
    <source>
        <dbReference type="ARBA" id="ARBA00023136"/>
    </source>
</evidence>
<evidence type="ECO:0000313" key="7">
    <source>
        <dbReference type="EMBL" id="RHH48300.1"/>
    </source>
</evidence>
<evidence type="ECO:0000313" key="8">
    <source>
        <dbReference type="Proteomes" id="UP000283329"/>
    </source>
</evidence>
<evidence type="ECO:0000256" key="3">
    <source>
        <dbReference type="ARBA" id="ARBA00022692"/>
    </source>
</evidence>
<feature type="transmembrane region" description="Helical" evidence="6">
    <location>
        <begin position="191"/>
        <end position="209"/>
    </location>
</feature>
<dbReference type="InterPro" id="IPR050833">
    <property type="entry name" value="Poly_Biosynth_Transport"/>
</dbReference>
<dbReference type="PANTHER" id="PTHR30250">
    <property type="entry name" value="PST FAMILY PREDICTED COLANIC ACID TRANSPORTER"/>
    <property type="match status" value="1"/>
</dbReference>
<feature type="transmembrane region" description="Helical" evidence="6">
    <location>
        <begin position="96"/>
        <end position="119"/>
    </location>
</feature>
<feature type="transmembrane region" description="Helical" evidence="6">
    <location>
        <begin position="21"/>
        <end position="44"/>
    </location>
</feature>
<feature type="transmembrane region" description="Helical" evidence="6">
    <location>
        <begin position="164"/>
        <end position="185"/>
    </location>
</feature>
<dbReference type="EMBL" id="QRJR01000006">
    <property type="protein sequence ID" value="RHH48300.1"/>
    <property type="molecule type" value="Genomic_DNA"/>
</dbReference>
<keyword evidence="3 6" id="KW-0812">Transmembrane</keyword>
<dbReference type="PANTHER" id="PTHR30250:SF26">
    <property type="entry name" value="PSMA PROTEIN"/>
    <property type="match status" value="1"/>
</dbReference>
<evidence type="ECO:0008006" key="9">
    <source>
        <dbReference type="Google" id="ProtNLM"/>
    </source>
</evidence>
<comment type="subcellular location">
    <subcellularLocation>
        <location evidence="1">Cell membrane</location>
        <topology evidence="1">Multi-pass membrane protein</topology>
    </subcellularLocation>
</comment>
<dbReference type="GO" id="GO:0005886">
    <property type="term" value="C:plasma membrane"/>
    <property type="evidence" value="ECO:0007669"/>
    <property type="project" value="UniProtKB-SubCell"/>
</dbReference>
<keyword evidence="2" id="KW-1003">Cell membrane</keyword>
<protein>
    <recommendedName>
        <fullName evidence="9">Lipopolysaccharide biosynthesis protein</fullName>
    </recommendedName>
</protein>
<feature type="transmembrane region" description="Helical" evidence="6">
    <location>
        <begin position="131"/>
        <end position="152"/>
    </location>
</feature>
<evidence type="ECO:0000256" key="4">
    <source>
        <dbReference type="ARBA" id="ARBA00022989"/>
    </source>
</evidence>
<evidence type="ECO:0000256" key="2">
    <source>
        <dbReference type="ARBA" id="ARBA00022475"/>
    </source>
</evidence>
<comment type="caution">
    <text evidence="7">The sequence shown here is derived from an EMBL/GenBank/DDBJ whole genome shotgun (WGS) entry which is preliminary data.</text>
</comment>
<keyword evidence="4 6" id="KW-1133">Transmembrane helix</keyword>
<feature type="transmembrane region" description="Helical" evidence="6">
    <location>
        <begin position="382"/>
        <end position="401"/>
    </location>
</feature>
<reference evidence="7 8" key="1">
    <citation type="submission" date="2018-08" db="EMBL/GenBank/DDBJ databases">
        <title>A genome reference for cultivated species of the human gut microbiota.</title>
        <authorList>
            <person name="Zou Y."/>
            <person name="Xue W."/>
            <person name="Luo G."/>
        </authorList>
    </citation>
    <scope>NUCLEOTIDE SEQUENCE [LARGE SCALE GENOMIC DNA]</scope>
    <source>
        <strain evidence="7 8">AM17-48</strain>
    </source>
</reference>
<evidence type="ECO:0000256" key="6">
    <source>
        <dbReference type="SAM" id="Phobius"/>
    </source>
</evidence>
<feature type="transmembrane region" description="Helical" evidence="6">
    <location>
        <begin position="257"/>
        <end position="277"/>
    </location>
</feature>
<feature type="transmembrane region" description="Helical" evidence="6">
    <location>
        <begin position="473"/>
        <end position="494"/>
    </location>
</feature>